<sequence length="140" mass="16808">MKNLILQLFLLASSIPAFSQAPPNDPYFKFINYKFCEKQWVVRNSHKRADYYQFGFMYVDKAKGFVFQQSGVFFVDKDGRYVVNKRSLKQKHTRDEIDVLQRKWAAAFPYEWTFSPIPPERFNDLKIKQAVPDWVKKYYN</sequence>
<gene>
    <name evidence="2" type="ORF">IRJ16_02775</name>
</gene>
<evidence type="ECO:0000313" key="3">
    <source>
        <dbReference type="Proteomes" id="UP000622475"/>
    </source>
</evidence>
<name>A0A929KXM8_9SPHI</name>
<reference evidence="2" key="1">
    <citation type="submission" date="2020-10" db="EMBL/GenBank/DDBJ databases">
        <title>Mucilaginibacter mali sp. nov., isolated from rhizosphere soil of apple orchard.</title>
        <authorList>
            <person name="Lee J.-S."/>
            <person name="Kim H.S."/>
            <person name="Kim J.-S."/>
        </authorList>
    </citation>
    <scope>NUCLEOTIDE SEQUENCE</scope>
    <source>
        <strain evidence="2">KCTC 22746</strain>
    </source>
</reference>
<organism evidence="2 3">
    <name type="scientific">Mucilaginibacter myungsuensis</name>
    <dbReference type="NCBI Taxonomy" id="649104"/>
    <lineage>
        <taxon>Bacteria</taxon>
        <taxon>Pseudomonadati</taxon>
        <taxon>Bacteroidota</taxon>
        <taxon>Sphingobacteriia</taxon>
        <taxon>Sphingobacteriales</taxon>
        <taxon>Sphingobacteriaceae</taxon>
        <taxon>Mucilaginibacter</taxon>
    </lineage>
</organism>
<comment type="caution">
    <text evidence="2">The sequence shown here is derived from an EMBL/GenBank/DDBJ whole genome shotgun (WGS) entry which is preliminary data.</text>
</comment>
<accession>A0A929KXM8</accession>
<evidence type="ECO:0000313" key="2">
    <source>
        <dbReference type="EMBL" id="MBE9660794.1"/>
    </source>
</evidence>
<feature type="signal peptide" evidence="1">
    <location>
        <begin position="1"/>
        <end position="19"/>
    </location>
</feature>
<evidence type="ECO:0000256" key="1">
    <source>
        <dbReference type="SAM" id="SignalP"/>
    </source>
</evidence>
<keyword evidence="3" id="KW-1185">Reference proteome</keyword>
<feature type="chain" id="PRO_5037368283" evidence="1">
    <location>
        <begin position="20"/>
        <end position="140"/>
    </location>
</feature>
<dbReference type="RefSeq" id="WP_194109984.1">
    <property type="nucleotide sequence ID" value="NZ_JADFFL010000001.1"/>
</dbReference>
<dbReference type="EMBL" id="JADFFL010000001">
    <property type="protein sequence ID" value="MBE9660794.1"/>
    <property type="molecule type" value="Genomic_DNA"/>
</dbReference>
<dbReference type="AlphaFoldDB" id="A0A929KXM8"/>
<protein>
    <submittedName>
        <fullName evidence="2">Uncharacterized protein</fullName>
    </submittedName>
</protein>
<keyword evidence="1" id="KW-0732">Signal</keyword>
<dbReference type="Proteomes" id="UP000622475">
    <property type="component" value="Unassembled WGS sequence"/>
</dbReference>
<proteinExistence type="predicted"/>